<reference evidence="2" key="1">
    <citation type="journal article" date="2023" name="Commun. Biol.">
        <title>Genome analysis of Parmales, the sister group of diatoms, reveals the evolutionary specialization of diatoms from phago-mixotrophs to photoautotrophs.</title>
        <authorList>
            <person name="Ban H."/>
            <person name="Sato S."/>
            <person name="Yoshikawa S."/>
            <person name="Yamada K."/>
            <person name="Nakamura Y."/>
            <person name="Ichinomiya M."/>
            <person name="Sato N."/>
            <person name="Blanc-Mathieu R."/>
            <person name="Endo H."/>
            <person name="Kuwata A."/>
            <person name="Ogata H."/>
        </authorList>
    </citation>
    <scope>NUCLEOTIDE SEQUENCE [LARGE SCALE GENOMIC DNA]</scope>
</reference>
<evidence type="ECO:0000313" key="2">
    <source>
        <dbReference type="Proteomes" id="UP001165065"/>
    </source>
</evidence>
<protein>
    <submittedName>
        <fullName evidence="1">Uncharacterized protein</fullName>
    </submittedName>
</protein>
<name>A0A9W7GJ11_9STRA</name>
<accession>A0A9W7GJ11</accession>
<comment type="caution">
    <text evidence="1">The sequence shown here is derived from an EMBL/GenBank/DDBJ whole genome shotgun (WGS) entry which is preliminary data.</text>
</comment>
<evidence type="ECO:0000313" key="1">
    <source>
        <dbReference type="EMBL" id="GMI46634.1"/>
    </source>
</evidence>
<dbReference type="OrthoDB" id="76101at2759"/>
<sequence length="197" mass="21255">MSTLPPLTVFSQITSPDLIDSLISSASSFLISGDEATLETFQGHLGNVKGNKEKKNIGKILLSLIPNLSLSDVPVKSRISDLLPPSWDSSLQSSFISSLEAAVSECREFRDRGGSLIVYTDDGKGHETKSVAGVEAPSLRYTFGVTSATDLLGSVGKTFLRCEFNGEVVEMDVKGVYRMMAELERARSTMEILEGGE</sequence>
<dbReference type="EMBL" id="BRYA01000308">
    <property type="protein sequence ID" value="GMI46634.1"/>
    <property type="molecule type" value="Genomic_DNA"/>
</dbReference>
<organism evidence="1 2">
    <name type="scientific">Triparma columacea</name>
    <dbReference type="NCBI Taxonomy" id="722753"/>
    <lineage>
        <taxon>Eukaryota</taxon>
        <taxon>Sar</taxon>
        <taxon>Stramenopiles</taxon>
        <taxon>Ochrophyta</taxon>
        <taxon>Bolidophyceae</taxon>
        <taxon>Parmales</taxon>
        <taxon>Triparmaceae</taxon>
        <taxon>Triparma</taxon>
    </lineage>
</organism>
<proteinExistence type="predicted"/>
<dbReference type="AlphaFoldDB" id="A0A9W7GJ11"/>
<gene>
    <name evidence="1" type="ORF">TrCOL_g7602</name>
</gene>
<dbReference type="Proteomes" id="UP001165065">
    <property type="component" value="Unassembled WGS sequence"/>
</dbReference>
<keyword evidence="2" id="KW-1185">Reference proteome</keyword>